<dbReference type="AlphaFoldDB" id="A0A7W7HG54"/>
<dbReference type="RefSeq" id="WP_188122128.1">
    <property type="nucleotide sequence ID" value="NZ_JACHNC010000001.1"/>
</dbReference>
<dbReference type="PANTHER" id="PTHR46580:SF4">
    <property type="entry name" value="ATP_GTP-BINDING PROTEIN"/>
    <property type="match status" value="1"/>
</dbReference>
<gene>
    <name evidence="3" type="ORF">BJ964_004040</name>
</gene>
<evidence type="ECO:0000256" key="2">
    <source>
        <dbReference type="SAM" id="SignalP"/>
    </source>
</evidence>
<evidence type="ECO:0008006" key="5">
    <source>
        <dbReference type="Google" id="ProtNLM"/>
    </source>
</evidence>
<dbReference type="SUPFAM" id="SSF69318">
    <property type="entry name" value="Integrin alpha N-terminal domain"/>
    <property type="match status" value="1"/>
</dbReference>
<keyword evidence="1 2" id="KW-0732">Signal</keyword>
<evidence type="ECO:0000313" key="3">
    <source>
        <dbReference type="EMBL" id="MBB4749879.1"/>
    </source>
</evidence>
<dbReference type="Gene3D" id="2.130.10.130">
    <property type="entry name" value="Integrin alpha, N-terminal"/>
    <property type="match status" value="2"/>
</dbReference>
<protein>
    <recommendedName>
        <fullName evidence="5">VCBS repeat-containing protein</fullName>
    </recommendedName>
</protein>
<proteinExistence type="predicted"/>
<dbReference type="PANTHER" id="PTHR46580">
    <property type="entry name" value="SENSOR KINASE-RELATED"/>
    <property type="match status" value="1"/>
</dbReference>
<dbReference type="InterPro" id="IPR013517">
    <property type="entry name" value="FG-GAP"/>
</dbReference>
<comment type="caution">
    <text evidence="3">The sequence shown here is derived from an EMBL/GenBank/DDBJ whole genome shotgun (WGS) entry which is preliminary data.</text>
</comment>
<accession>A0A7W7HG54</accession>
<reference evidence="3 4" key="1">
    <citation type="submission" date="2020-08" db="EMBL/GenBank/DDBJ databases">
        <title>Sequencing the genomes of 1000 actinobacteria strains.</title>
        <authorList>
            <person name="Klenk H.-P."/>
        </authorList>
    </citation>
    <scope>NUCLEOTIDE SEQUENCE [LARGE SCALE GENOMIC DNA]</scope>
    <source>
        <strain evidence="3 4">DSM 43150</strain>
    </source>
</reference>
<dbReference type="Proteomes" id="UP000590511">
    <property type="component" value="Unassembled WGS sequence"/>
</dbReference>
<name>A0A7W7HG54_9ACTN</name>
<evidence type="ECO:0000256" key="1">
    <source>
        <dbReference type="ARBA" id="ARBA00022729"/>
    </source>
</evidence>
<feature type="chain" id="PRO_5031020497" description="VCBS repeat-containing protein" evidence="2">
    <location>
        <begin position="31"/>
        <end position="475"/>
    </location>
</feature>
<evidence type="ECO:0000313" key="4">
    <source>
        <dbReference type="Proteomes" id="UP000590511"/>
    </source>
</evidence>
<dbReference type="InterPro" id="IPR028994">
    <property type="entry name" value="Integrin_alpha_N"/>
</dbReference>
<dbReference type="EMBL" id="JACHNC010000001">
    <property type="protein sequence ID" value="MBB4749879.1"/>
    <property type="molecule type" value="Genomic_DNA"/>
</dbReference>
<organism evidence="3 4">
    <name type="scientific">Actinoplanes lobatus</name>
    <dbReference type="NCBI Taxonomy" id="113568"/>
    <lineage>
        <taxon>Bacteria</taxon>
        <taxon>Bacillati</taxon>
        <taxon>Actinomycetota</taxon>
        <taxon>Actinomycetes</taxon>
        <taxon>Micromonosporales</taxon>
        <taxon>Micromonosporaceae</taxon>
        <taxon>Actinoplanes</taxon>
    </lineage>
</organism>
<dbReference type="Pfam" id="PF13517">
    <property type="entry name" value="FG-GAP_3"/>
    <property type="match status" value="3"/>
</dbReference>
<sequence>MWNILSTGLRHSLAAAVGATVMLAGTPALADPADTAQPLSAEAAAASDSAACDPQGTTAADAALATKLNSQLQVDMRGAMNAYRTSCARMVVEAVKARGLSERAAVIAITTVIVETHLVNLNVKLDHTSLGLFQQQDPWGSEAQRLDPVWATNAFLDKMLREYPDDSWKTAQIGAVCQEVQQSQYGSKYQPQAGDAQIIVDALWNGSAAPGNHDFDGDGDADLFTRNASTKALWLYKGAGNGSFEFGEQKEVWVGWGGYDIVVAPGDFDGDGDPDLIARNSTTKALWLYKGDGNGSFEFGEQKEIWAGWGGYDMIIAPGDFDGDGDPDLIARNSTTKAIWLYKGDGKGSFEFGEQKELWAGWGGYDMIIAPGDFDGDGDPDLIARNATTKAIWLYKGDGNGSFEFGEQKELWAGWGGYDMIITPGDFDGDGDPDLIARNSTTKAIWLYKGDGNGSFEFGAQKEIWAGWGGFDLIV</sequence>
<feature type="signal peptide" evidence="2">
    <location>
        <begin position="1"/>
        <end position="30"/>
    </location>
</feature>